<gene>
    <name evidence="9" type="ORF">MEDL_22166</name>
</gene>
<sequence>MLEEEYPSETWVRVYTDGSATNAITKEGAGIYIKLPNGDQQSEAIPAGLHCSNYKAEEEALTHAAHSIKNKIDNTTQVVFLTDALSVLQALKNDKLPQLQQALYNIKSLTKVLQWIHSHCGVWGNEQADKLAEYGAEQQQEENPVCYTEIKTIIKSFSTLHSNKTVTAS</sequence>
<evidence type="ECO:0000256" key="7">
    <source>
        <dbReference type="ARBA" id="ARBA00022801"/>
    </source>
</evidence>
<organism evidence="9 10">
    <name type="scientific">Mytilus edulis</name>
    <name type="common">Blue mussel</name>
    <dbReference type="NCBI Taxonomy" id="6550"/>
    <lineage>
        <taxon>Eukaryota</taxon>
        <taxon>Metazoa</taxon>
        <taxon>Spiralia</taxon>
        <taxon>Lophotrochozoa</taxon>
        <taxon>Mollusca</taxon>
        <taxon>Bivalvia</taxon>
        <taxon>Autobranchia</taxon>
        <taxon>Pteriomorphia</taxon>
        <taxon>Mytilida</taxon>
        <taxon>Mytiloidea</taxon>
        <taxon>Mytilidae</taxon>
        <taxon>Mytilinae</taxon>
        <taxon>Mytilus</taxon>
    </lineage>
</organism>
<dbReference type="AlphaFoldDB" id="A0A8S3REZ8"/>
<evidence type="ECO:0000313" key="10">
    <source>
        <dbReference type="Proteomes" id="UP000683360"/>
    </source>
</evidence>
<keyword evidence="4" id="KW-0540">Nuclease</keyword>
<dbReference type="GO" id="GO:0043137">
    <property type="term" value="P:DNA replication, removal of RNA primer"/>
    <property type="evidence" value="ECO:0007669"/>
    <property type="project" value="TreeGrafter"/>
</dbReference>
<dbReference type="GO" id="GO:0004523">
    <property type="term" value="F:RNA-DNA hybrid ribonuclease activity"/>
    <property type="evidence" value="ECO:0007669"/>
    <property type="project" value="UniProtKB-EC"/>
</dbReference>
<proteinExistence type="inferred from homology"/>
<feature type="domain" description="RNase H type-1" evidence="8">
    <location>
        <begin position="8"/>
        <end position="137"/>
    </location>
</feature>
<comment type="caution">
    <text evidence="9">The sequence shown here is derived from an EMBL/GenBank/DDBJ whole genome shotgun (WGS) entry which is preliminary data.</text>
</comment>
<accession>A0A8S3REZ8</accession>
<dbReference type="Proteomes" id="UP000683360">
    <property type="component" value="Unassembled WGS sequence"/>
</dbReference>
<dbReference type="CDD" id="cd09276">
    <property type="entry name" value="Rnase_HI_RT_non_LTR"/>
    <property type="match status" value="1"/>
</dbReference>
<dbReference type="InterPro" id="IPR036397">
    <property type="entry name" value="RNaseH_sf"/>
</dbReference>
<dbReference type="InterPro" id="IPR050092">
    <property type="entry name" value="RNase_H"/>
</dbReference>
<reference evidence="9" key="1">
    <citation type="submission" date="2021-03" db="EMBL/GenBank/DDBJ databases">
        <authorList>
            <person name="Bekaert M."/>
        </authorList>
    </citation>
    <scope>NUCLEOTIDE SEQUENCE</scope>
</reference>
<dbReference type="Pfam" id="PF00075">
    <property type="entry name" value="RNase_H"/>
    <property type="match status" value="1"/>
</dbReference>
<dbReference type="InterPro" id="IPR002156">
    <property type="entry name" value="RNaseH_domain"/>
</dbReference>
<comment type="catalytic activity">
    <reaction evidence="1">
        <text>Endonucleolytic cleavage to 5'-phosphomonoester.</text>
        <dbReference type="EC" id="3.1.26.4"/>
    </reaction>
</comment>
<evidence type="ECO:0000259" key="8">
    <source>
        <dbReference type="PROSITE" id="PS50879"/>
    </source>
</evidence>
<evidence type="ECO:0000256" key="5">
    <source>
        <dbReference type="ARBA" id="ARBA00022723"/>
    </source>
</evidence>
<keyword evidence="6" id="KW-0255">Endonuclease</keyword>
<dbReference type="PANTHER" id="PTHR10642:SF26">
    <property type="entry name" value="RIBONUCLEASE H1"/>
    <property type="match status" value="1"/>
</dbReference>
<protein>
    <recommendedName>
        <fullName evidence="3">ribonuclease H</fullName>
        <ecNumber evidence="3">3.1.26.4</ecNumber>
    </recommendedName>
</protein>
<keyword evidence="5" id="KW-0479">Metal-binding</keyword>
<comment type="similarity">
    <text evidence="2">Belongs to the RNase H family.</text>
</comment>
<dbReference type="EMBL" id="CAJPWZ010001095">
    <property type="protein sequence ID" value="CAG2207893.1"/>
    <property type="molecule type" value="Genomic_DNA"/>
</dbReference>
<dbReference type="PANTHER" id="PTHR10642">
    <property type="entry name" value="RIBONUCLEASE H1"/>
    <property type="match status" value="1"/>
</dbReference>
<keyword evidence="7" id="KW-0378">Hydrolase</keyword>
<name>A0A8S3REZ8_MYTED</name>
<dbReference type="GO" id="GO:0003676">
    <property type="term" value="F:nucleic acid binding"/>
    <property type="evidence" value="ECO:0007669"/>
    <property type="project" value="InterPro"/>
</dbReference>
<evidence type="ECO:0000256" key="3">
    <source>
        <dbReference type="ARBA" id="ARBA00012180"/>
    </source>
</evidence>
<dbReference type="OrthoDB" id="6129167at2759"/>
<evidence type="ECO:0000313" key="9">
    <source>
        <dbReference type="EMBL" id="CAG2207893.1"/>
    </source>
</evidence>
<dbReference type="EC" id="3.1.26.4" evidence="3"/>
<evidence type="ECO:0000256" key="4">
    <source>
        <dbReference type="ARBA" id="ARBA00022722"/>
    </source>
</evidence>
<keyword evidence="10" id="KW-1185">Reference proteome</keyword>
<dbReference type="SUPFAM" id="SSF53098">
    <property type="entry name" value="Ribonuclease H-like"/>
    <property type="match status" value="1"/>
</dbReference>
<dbReference type="PROSITE" id="PS50879">
    <property type="entry name" value="RNASE_H_1"/>
    <property type="match status" value="1"/>
</dbReference>
<dbReference type="InterPro" id="IPR012337">
    <property type="entry name" value="RNaseH-like_sf"/>
</dbReference>
<evidence type="ECO:0000256" key="1">
    <source>
        <dbReference type="ARBA" id="ARBA00000077"/>
    </source>
</evidence>
<dbReference type="Gene3D" id="3.30.420.10">
    <property type="entry name" value="Ribonuclease H-like superfamily/Ribonuclease H"/>
    <property type="match status" value="1"/>
</dbReference>
<evidence type="ECO:0000256" key="6">
    <source>
        <dbReference type="ARBA" id="ARBA00022759"/>
    </source>
</evidence>
<dbReference type="GO" id="GO:0046872">
    <property type="term" value="F:metal ion binding"/>
    <property type="evidence" value="ECO:0007669"/>
    <property type="project" value="UniProtKB-KW"/>
</dbReference>
<evidence type="ECO:0000256" key="2">
    <source>
        <dbReference type="ARBA" id="ARBA00005300"/>
    </source>
</evidence>